<sequence>MKKCMALLLAIVMALTLFGCSASTQGTAADANGAVSGNAKKIMLIRKKEGGGDPFVINHLKKLGYQVMDVVDADFTVEKAAGYGVIYVSESVNSSKIDTKLRQSAIPVVYAKTQAASDAGLVGPQQFGQDEGVKTVQIIDSKHPIAAGLKDTVALYKEDGKISYGLHPGKEAAIIAEYPTSGDNKKVTVFAYEKGAKNISNSPVPARQVFFSLPSGEEPKLTDNGWKLFDAAIEWAAQNGKK</sequence>
<organism evidence="2 3">
    <name type="scientific">Paenibacillus rigui</name>
    <dbReference type="NCBI Taxonomy" id="554312"/>
    <lineage>
        <taxon>Bacteria</taxon>
        <taxon>Bacillati</taxon>
        <taxon>Bacillota</taxon>
        <taxon>Bacilli</taxon>
        <taxon>Bacillales</taxon>
        <taxon>Paenibacillaceae</taxon>
        <taxon>Paenibacillus</taxon>
    </lineage>
</organism>
<gene>
    <name evidence="2" type="ORF">CF651_02385</name>
</gene>
<accession>A0A229UWT7</accession>
<dbReference type="AlphaFoldDB" id="A0A229UWT7"/>
<protein>
    <submittedName>
        <fullName evidence="2">Uncharacterized protein</fullName>
    </submittedName>
</protein>
<dbReference type="RefSeq" id="WP_094013216.1">
    <property type="nucleotide sequence ID" value="NZ_NMQW01000002.1"/>
</dbReference>
<name>A0A229UWT7_9BACL</name>
<dbReference type="OrthoDB" id="2610441at2"/>
<proteinExistence type="predicted"/>
<evidence type="ECO:0000313" key="2">
    <source>
        <dbReference type="EMBL" id="OXM87967.1"/>
    </source>
</evidence>
<keyword evidence="3" id="KW-1185">Reference proteome</keyword>
<comment type="caution">
    <text evidence="2">The sequence shown here is derived from an EMBL/GenBank/DDBJ whole genome shotgun (WGS) entry which is preliminary data.</text>
</comment>
<reference evidence="2 3" key="1">
    <citation type="submission" date="2017-07" db="EMBL/GenBank/DDBJ databases">
        <title>Genome sequencing and assembly of Paenibacillus rigui.</title>
        <authorList>
            <person name="Mayilraj S."/>
        </authorList>
    </citation>
    <scope>NUCLEOTIDE SEQUENCE [LARGE SCALE GENOMIC DNA]</scope>
    <source>
        <strain evidence="2 3">JCM 16352</strain>
    </source>
</reference>
<dbReference type="PROSITE" id="PS51257">
    <property type="entry name" value="PROKAR_LIPOPROTEIN"/>
    <property type="match status" value="1"/>
</dbReference>
<feature type="chain" id="PRO_5013257555" evidence="1">
    <location>
        <begin position="29"/>
        <end position="242"/>
    </location>
</feature>
<evidence type="ECO:0000313" key="3">
    <source>
        <dbReference type="Proteomes" id="UP000215509"/>
    </source>
</evidence>
<dbReference type="EMBL" id="NMQW01000002">
    <property type="protein sequence ID" value="OXM87967.1"/>
    <property type="molecule type" value="Genomic_DNA"/>
</dbReference>
<dbReference type="Proteomes" id="UP000215509">
    <property type="component" value="Unassembled WGS sequence"/>
</dbReference>
<evidence type="ECO:0000256" key="1">
    <source>
        <dbReference type="SAM" id="SignalP"/>
    </source>
</evidence>
<keyword evidence="1" id="KW-0732">Signal</keyword>
<feature type="signal peptide" evidence="1">
    <location>
        <begin position="1"/>
        <end position="28"/>
    </location>
</feature>